<dbReference type="Proteomes" id="UP000034164">
    <property type="component" value="Unassembled WGS sequence"/>
</dbReference>
<dbReference type="EMBL" id="LCZI01000103">
    <property type="protein sequence ID" value="KKZ68510.1"/>
    <property type="molecule type" value="Genomic_DNA"/>
</dbReference>
<evidence type="ECO:0000313" key="2">
    <source>
        <dbReference type="Proteomes" id="UP000034164"/>
    </source>
</evidence>
<accession>A0A0G2IE02</accession>
<dbReference type="VEuPathDB" id="FungiDB:EMCG_05869"/>
<sequence>MTHLSPPCLIPRQSTARQASVGPQSVPFMVPCRGKSILELAQTTIFAIPTVLGLPARRDPAVSACLPPAVPYLKKHFVPTLLFRLLSTLHVFLHQQLSEGRFRLFQRLIISSVISLRPNHLLLLLRRLQGTPRVPPRTPLPPSPPRLLPVSISLPANGFQESPKLHPSF</sequence>
<proteinExistence type="predicted"/>
<evidence type="ECO:0000313" key="1">
    <source>
        <dbReference type="EMBL" id="KKZ68510.1"/>
    </source>
</evidence>
<comment type="caution">
    <text evidence="1">The sequence shown here is derived from an EMBL/GenBank/DDBJ whole genome shotgun (WGS) entry which is preliminary data.</text>
</comment>
<gene>
    <name evidence="1" type="ORF">EMCG_05869</name>
</gene>
<organism evidence="1 2">
    <name type="scientific">[Emmonsia] crescens</name>
    <dbReference type="NCBI Taxonomy" id="73230"/>
    <lineage>
        <taxon>Eukaryota</taxon>
        <taxon>Fungi</taxon>
        <taxon>Dikarya</taxon>
        <taxon>Ascomycota</taxon>
        <taxon>Pezizomycotina</taxon>
        <taxon>Eurotiomycetes</taxon>
        <taxon>Eurotiomycetidae</taxon>
        <taxon>Onygenales</taxon>
        <taxon>Ajellomycetaceae</taxon>
        <taxon>Emergomyces</taxon>
    </lineage>
</organism>
<reference evidence="2" key="1">
    <citation type="journal article" date="2015" name="PLoS Genet.">
        <title>The dynamic genome and transcriptome of the human fungal pathogen Blastomyces and close relative Emmonsia.</title>
        <authorList>
            <person name="Munoz J.F."/>
            <person name="Gauthier G.M."/>
            <person name="Desjardins C.A."/>
            <person name="Gallo J.E."/>
            <person name="Holder J."/>
            <person name="Sullivan T.D."/>
            <person name="Marty A.J."/>
            <person name="Carmen J.C."/>
            <person name="Chen Z."/>
            <person name="Ding L."/>
            <person name="Gujja S."/>
            <person name="Magrini V."/>
            <person name="Misas E."/>
            <person name="Mitreva M."/>
            <person name="Priest M."/>
            <person name="Saif S."/>
            <person name="Whiston E.A."/>
            <person name="Young S."/>
            <person name="Zeng Q."/>
            <person name="Goldman W.E."/>
            <person name="Mardis E.R."/>
            <person name="Taylor J.W."/>
            <person name="McEwen J.G."/>
            <person name="Clay O.K."/>
            <person name="Klein B.S."/>
            <person name="Cuomo C.A."/>
        </authorList>
    </citation>
    <scope>NUCLEOTIDE SEQUENCE [LARGE SCALE GENOMIC DNA]</scope>
    <source>
        <strain evidence="2">UAMH 3008</strain>
    </source>
</reference>
<name>A0A0G2IE02_9EURO</name>
<protein>
    <submittedName>
        <fullName evidence="1">Uncharacterized protein</fullName>
    </submittedName>
</protein>
<dbReference type="AlphaFoldDB" id="A0A0G2IE02"/>